<evidence type="ECO:0000313" key="2">
    <source>
        <dbReference type="Proteomes" id="UP001060170"/>
    </source>
</evidence>
<proteinExistence type="predicted"/>
<protein>
    <submittedName>
        <fullName evidence="1">Uncharacterized protein</fullName>
    </submittedName>
</protein>
<accession>A0ACC0DRG0</accession>
<reference evidence="2" key="2">
    <citation type="journal article" date="2018" name="Mol. Plant Microbe Interact.">
        <title>Genome sequence resources for the wheat stripe rust pathogen (Puccinia striiformis f. sp. tritici) and the barley stripe rust pathogen (Puccinia striiformis f. sp. hordei).</title>
        <authorList>
            <person name="Xia C."/>
            <person name="Wang M."/>
            <person name="Yin C."/>
            <person name="Cornejo O.E."/>
            <person name="Hulbert S.H."/>
            <person name="Chen X."/>
        </authorList>
    </citation>
    <scope>NUCLEOTIDE SEQUENCE [LARGE SCALE GENOMIC DNA]</scope>
    <source>
        <strain evidence="2">93-210</strain>
    </source>
</reference>
<dbReference type="EMBL" id="CM045881">
    <property type="protein sequence ID" value="KAI7937082.1"/>
    <property type="molecule type" value="Genomic_DNA"/>
</dbReference>
<organism evidence="1 2">
    <name type="scientific">Puccinia striiformis f. sp. tritici</name>
    <dbReference type="NCBI Taxonomy" id="168172"/>
    <lineage>
        <taxon>Eukaryota</taxon>
        <taxon>Fungi</taxon>
        <taxon>Dikarya</taxon>
        <taxon>Basidiomycota</taxon>
        <taxon>Pucciniomycotina</taxon>
        <taxon>Pucciniomycetes</taxon>
        <taxon>Pucciniales</taxon>
        <taxon>Pucciniaceae</taxon>
        <taxon>Puccinia</taxon>
    </lineage>
</organism>
<reference evidence="2" key="1">
    <citation type="journal article" date="2018" name="BMC Genomics">
        <title>Genomic insights into host adaptation between the wheat stripe rust pathogen (Puccinia striiformis f. sp. tritici) and the barley stripe rust pathogen (Puccinia striiformis f. sp. hordei).</title>
        <authorList>
            <person name="Xia C."/>
            <person name="Wang M."/>
            <person name="Yin C."/>
            <person name="Cornejo O.E."/>
            <person name="Hulbert S.H."/>
            <person name="Chen X."/>
        </authorList>
    </citation>
    <scope>NUCLEOTIDE SEQUENCE [LARGE SCALE GENOMIC DNA]</scope>
    <source>
        <strain evidence="2">93-210</strain>
    </source>
</reference>
<evidence type="ECO:0000313" key="1">
    <source>
        <dbReference type="EMBL" id="KAI7937082.1"/>
    </source>
</evidence>
<dbReference type="Proteomes" id="UP001060170">
    <property type="component" value="Chromosome 17"/>
</dbReference>
<comment type="caution">
    <text evidence="1">The sequence shown here is derived from an EMBL/GenBank/DDBJ whole genome shotgun (WGS) entry which is preliminary data.</text>
</comment>
<sequence>MAAETAHVATLAMNSHSDSTFCSNRSISLSGMFILDSFKYEEDYCATQKPSLDPGEWYIGGGGTYATIGARMWLPPDRIAMIVHKGSDFPSKTSDELESYSSSLFTFISDPEHPKTTRALNTYSNDRRDFAYLTPKRQVQLSEIYSAKSAPPAFVHLICSPVRMSIILEERRKLFSDWSPQWIWEPVPESCKPENLSKLIECVGQIAVFSPNELEASELLGNPNPPCSAQEIQAIGDWFHQAGFRAVVIRSGKRGSYVVGAHGTDPVQRFWVPPMIGDQSQVVDQTGAGNSFLGGLMAGLACGKGLLEATCYGSVSAGLTITQLGLPKITARHDAKPASELWNGGRSPPELLHLSRSSARDKPRLDIAYRDRSKLFMHKQNNECRKNK</sequence>
<gene>
    <name evidence="1" type="ORF">MJO28_015981</name>
</gene>
<name>A0ACC0DRG0_9BASI</name>
<keyword evidence="2" id="KW-1185">Reference proteome</keyword>
<reference evidence="1 2" key="3">
    <citation type="journal article" date="2022" name="Microbiol. Spectr.">
        <title>Folding features and dynamics of 3D genome architecture in plant fungal pathogens.</title>
        <authorList>
            <person name="Xia C."/>
        </authorList>
    </citation>
    <scope>NUCLEOTIDE SEQUENCE [LARGE SCALE GENOMIC DNA]</scope>
    <source>
        <strain evidence="1 2">93-210</strain>
    </source>
</reference>